<dbReference type="SMART" id="SM00342">
    <property type="entry name" value="HTH_ARAC"/>
    <property type="match status" value="1"/>
</dbReference>
<evidence type="ECO:0000313" key="8">
    <source>
        <dbReference type="Proteomes" id="UP000517523"/>
    </source>
</evidence>
<dbReference type="InterPro" id="IPR018062">
    <property type="entry name" value="HTH_AraC-typ_CS"/>
</dbReference>
<evidence type="ECO:0000256" key="3">
    <source>
        <dbReference type="ARBA" id="ARBA00023163"/>
    </source>
</evidence>
<reference evidence="7 8" key="1">
    <citation type="submission" date="2020-08" db="EMBL/GenBank/DDBJ databases">
        <title>Genomic Encyclopedia of Type Strains, Phase III (KMG-III): the genomes of soil and plant-associated and newly described type strains.</title>
        <authorList>
            <person name="Whitman W."/>
        </authorList>
    </citation>
    <scope>NUCLEOTIDE SEQUENCE [LARGE SCALE GENOMIC DNA]</scope>
    <source>
        <strain evidence="7 8">CECT 5831</strain>
    </source>
</reference>
<evidence type="ECO:0000256" key="2">
    <source>
        <dbReference type="ARBA" id="ARBA00023125"/>
    </source>
</evidence>
<sequence>MLKVLVAEDEPWIRAAIVEMVESIGHDIKVVGDVTNGVEAWHMIQQLWPTVLITDIMMPELDGLELVRNISEEKIPMAVIIISGYENFQYAQKAITFGVNKYLLKPVTLEDLRDALFEAMEKLTEIEKMNHYLIKIQTYFDTINEIEPASGIKNMYKLVQDITTIKYVNYGAYLSLLRIVESKISSLLDSIEAEHTVMSQFSGVPDQVIRKHIGQLTESWFLHPERNKKEFKQVINSACDFIHSHYQDDLTLTQIAEYTNLSISHFGSLFKRYTGESLISYINQVRVEKAKELLRNSNDKIYIIAEEVGFSSQPYFIRVFRNITGMSPSEYRKSLGI</sequence>
<dbReference type="PROSITE" id="PS01124">
    <property type="entry name" value="HTH_ARAC_FAMILY_2"/>
    <property type="match status" value="1"/>
</dbReference>
<dbReference type="GO" id="GO:0003700">
    <property type="term" value="F:DNA-binding transcription factor activity"/>
    <property type="evidence" value="ECO:0007669"/>
    <property type="project" value="InterPro"/>
</dbReference>
<dbReference type="Gene3D" id="3.40.50.2300">
    <property type="match status" value="1"/>
</dbReference>
<dbReference type="AlphaFoldDB" id="A0A839THW4"/>
<dbReference type="InterPro" id="IPR009057">
    <property type="entry name" value="Homeodomain-like_sf"/>
</dbReference>
<dbReference type="Pfam" id="PF00072">
    <property type="entry name" value="Response_reg"/>
    <property type="match status" value="1"/>
</dbReference>
<dbReference type="PROSITE" id="PS00041">
    <property type="entry name" value="HTH_ARAC_FAMILY_1"/>
    <property type="match status" value="1"/>
</dbReference>
<keyword evidence="1" id="KW-0805">Transcription regulation</keyword>
<dbReference type="InterPro" id="IPR020449">
    <property type="entry name" value="Tscrpt_reg_AraC-type_HTH"/>
</dbReference>
<dbReference type="InterPro" id="IPR001789">
    <property type="entry name" value="Sig_transdc_resp-reg_receiver"/>
</dbReference>
<keyword evidence="4" id="KW-0597">Phosphoprotein</keyword>
<dbReference type="Gene3D" id="1.10.10.60">
    <property type="entry name" value="Homeodomain-like"/>
    <property type="match status" value="2"/>
</dbReference>
<evidence type="ECO:0000313" key="7">
    <source>
        <dbReference type="EMBL" id="MBB3125350.1"/>
    </source>
</evidence>
<dbReference type="PANTHER" id="PTHR43280:SF28">
    <property type="entry name" value="HTH-TYPE TRANSCRIPTIONAL ACTIVATOR RHAS"/>
    <property type="match status" value="1"/>
</dbReference>
<dbReference type="SMART" id="SM00448">
    <property type="entry name" value="REC"/>
    <property type="match status" value="1"/>
</dbReference>
<dbReference type="Pfam" id="PF12833">
    <property type="entry name" value="HTH_18"/>
    <property type="match status" value="1"/>
</dbReference>
<dbReference type="InterPro" id="IPR011006">
    <property type="entry name" value="CheY-like_superfamily"/>
</dbReference>
<evidence type="ECO:0000259" key="6">
    <source>
        <dbReference type="PROSITE" id="PS50110"/>
    </source>
</evidence>
<dbReference type="GO" id="GO:0000160">
    <property type="term" value="P:phosphorelay signal transduction system"/>
    <property type="evidence" value="ECO:0007669"/>
    <property type="project" value="InterPro"/>
</dbReference>
<dbReference type="PRINTS" id="PR00032">
    <property type="entry name" value="HTHARAC"/>
</dbReference>
<keyword evidence="2" id="KW-0238">DNA-binding</keyword>
<name>A0A839THW4_9BACL</name>
<dbReference type="Proteomes" id="UP000517523">
    <property type="component" value="Unassembled WGS sequence"/>
</dbReference>
<dbReference type="PANTHER" id="PTHR43280">
    <property type="entry name" value="ARAC-FAMILY TRANSCRIPTIONAL REGULATOR"/>
    <property type="match status" value="1"/>
</dbReference>
<dbReference type="PROSITE" id="PS50110">
    <property type="entry name" value="RESPONSE_REGULATORY"/>
    <property type="match status" value="1"/>
</dbReference>
<comment type="caution">
    <text evidence="7">The sequence shown here is derived from an EMBL/GenBank/DDBJ whole genome shotgun (WGS) entry which is preliminary data.</text>
</comment>
<organism evidence="7 8">
    <name type="scientific">Paenibacillus rhizosphaerae</name>
    <dbReference type="NCBI Taxonomy" id="297318"/>
    <lineage>
        <taxon>Bacteria</taxon>
        <taxon>Bacillati</taxon>
        <taxon>Bacillota</taxon>
        <taxon>Bacilli</taxon>
        <taxon>Bacillales</taxon>
        <taxon>Paenibacillaceae</taxon>
        <taxon>Paenibacillus</taxon>
    </lineage>
</organism>
<dbReference type="EMBL" id="JACHXJ010000001">
    <property type="protein sequence ID" value="MBB3125350.1"/>
    <property type="molecule type" value="Genomic_DNA"/>
</dbReference>
<evidence type="ECO:0000259" key="5">
    <source>
        <dbReference type="PROSITE" id="PS01124"/>
    </source>
</evidence>
<evidence type="ECO:0000256" key="4">
    <source>
        <dbReference type="PROSITE-ProRule" id="PRU00169"/>
    </source>
</evidence>
<dbReference type="CDD" id="cd17536">
    <property type="entry name" value="REC_YesN-like"/>
    <property type="match status" value="1"/>
</dbReference>
<proteinExistence type="predicted"/>
<dbReference type="RefSeq" id="WP_183576916.1">
    <property type="nucleotide sequence ID" value="NZ_JACHXJ010000001.1"/>
</dbReference>
<accession>A0A839THW4</accession>
<dbReference type="SUPFAM" id="SSF52172">
    <property type="entry name" value="CheY-like"/>
    <property type="match status" value="1"/>
</dbReference>
<gene>
    <name evidence="7" type="ORF">FHS19_000004</name>
</gene>
<dbReference type="SUPFAM" id="SSF46689">
    <property type="entry name" value="Homeodomain-like"/>
    <property type="match status" value="2"/>
</dbReference>
<evidence type="ECO:0000256" key="1">
    <source>
        <dbReference type="ARBA" id="ARBA00023015"/>
    </source>
</evidence>
<feature type="domain" description="Response regulatory" evidence="6">
    <location>
        <begin position="3"/>
        <end position="120"/>
    </location>
</feature>
<keyword evidence="3" id="KW-0804">Transcription</keyword>
<dbReference type="GO" id="GO:0043565">
    <property type="term" value="F:sequence-specific DNA binding"/>
    <property type="evidence" value="ECO:0007669"/>
    <property type="project" value="InterPro"/>
</dbReference>
<feature type="modified residue" description="4-aspartylphosphate" evidence="4">
    <location>
        <position position="55"/>
    </location>
</feature>
<feature type="domain" description="HTH araC/xylS-type" evidence="5">
    <location>
        <begin position="236"/>
        <end position="334"/>
    </location>
</feature>
<protein>
    <submittedName>
        <fullName evidence="7">Two-component system response regulator YesN</fullName>
    </submittedName>
</protein>
<dbReference type="InterPro" id="IPR018060">
    <property type="entry name" value="HTH_AraC"/>
</dbReference>